<reference evidence="1" key="1">
    <citation type="submission" date="2020-05" db="EMBL/GenBank/DDBJ databases">
        <title>Large-scale comparative analyses of tick genomes elucidate their genetic diversity and vector capacities.</title>
        <authorList>
            <person name="Jia N."/>
            <person name="Wang J."/>
            <person name="Shi W."/>
            <person name="Du L."/>
            <person name="Sun Y."/>
            <person name="Zhan W."/>
            <person name="Jiang J."/>
            <person name="Wang Q."/>
            <person name="Zhang B."/>
            <person name="Ji P."/>
            <person name="Sakyi L.B."/>
            <person name="Cui X."/>
            <person name="Yuan T."/>
            <person name="Jiang B."/>
            <person name="Yang W."/>
            <person name="Lam T.T.-Y."/>
            <person name="Chang Q."/>
            <person name="Ding S."/>
            <person name="Wang X."/>
            <person name="Zhu J."/>
            <person name="Ruan X."/>
            <person name="Zhao L."/>
            <person name="Wei J."/>
            <person name="Que T."/>
            <person name="Du C."/>
            <person name="Cheng J."/>
            <person name="Dai P."/>
            <person name="Han X."/>
            <person name="Huang E."/>
            <person name="Gao Y."/>
            <person name="Liu J."/>
            <person name="Shao H."/>
            <person name="Ye R."/>
            <person name="Li L."/>
            <person name="Wei W."/>
            <person name="Wang X."/>
            <person name="Wang C."/>
            <person name="Yang T."/>
            <person name="Huo Q."/>
            <person name="Li W."/>
            <person name="Guo W."/>
            <person name="Chen H."/>
            <person name="Zhou L."/>
            <person name="Ni X."/>
            <person name="Tian J."/>
            <person name="Zhou Y."/>
            <person name="Sheng Y."/>
            <person name="Liu T."/>
            <person name="Pan Y."/>
            <person name="Xia L."/>
            <person name="Li J."/>
            <person name="Zhao F."/>
            <person name="Cao W."/>
        </authorList>
    </citation>
    <scope>NUCLEOTIDE SEQUENCE</scope>
    <source>
        <strain evidence="1">Hyas-2018</strain>
    </source>
</reference>
<dbReference type="Proteomes" id="UP000821845">
    <property type="component" value="Chromosome 2"/>
</dbReference>
<protein>
    <submittedName>
        <fullName evidence="1">Uncharacterized protein</fullName>
    </submittedName>
</protein>
<proteinExistence type="predicted"/>
<comment type="caution">
    <text evidence="1">The sequence shown here is derived from an EMBL/GenBank/DDBJ whole genome shotgun (WGS) entry which is preliminary data.</text>
</comment>
<gene>
    <name evidence="1" type="ORF">HPB50_011224</name>
</gene>
<organism evidence="1 2">
    <name type="scientific">Hyalomma asiaticum</name>
    <name type="common">Tick</name>
    <dbReference type="NCBI Taxonomy" id="266040"/>
    <lineage>
        <taxon>Eukaryota</taxon>
        <taxon>Metazoa</taxon>
        <taxon>Ecdysozoa</taxon>
        <taxon>Arthropoda</taxon>
        <taxon>Chelicerata</taxon>
        <taxon>Arachnida</taxon>
        <taxon>Acari</taxon>
        <taxon>Parasitiformes</taxon>
        <taxon>Ixodida</taxon>
        <taxon>Ixodoidea</taxon>
        <taxon>Ixodidae</taxon>
        <taxon>Hyalomminae</taxon>
        <taxon>Hyalomma</taxon>
    </lineage>
</organism>
<sequence>MAAAPGKDQLITANTLPEAAAATKFTRSPWLCETQLPYGDGAFQLMNVFGAAVTLGTYLLHSEIFLLTAGVMDHWCMRSDSFANLSVDEWKQLAIPVDENGEYSHCTIREPPDGGAQAPVVRCSSWEYDYTQYGHNIVSTWNLVCERRWLIDVARIVYAAATVVPLAAATLFADSIGRRTALFITIPMVLISAVASAVPNDLQFFVLVRAVVSASTSALVPPAIALLADVSTTETFPAYIVATSLLSFVLMPVTMFAAHLARTDWVAVQLILMIPTCLLVLLYYTASESPIWLLATGNAKEAERVALRAAYMNNVSAEACRQLMTRQIADLRARGWRAGESDGPCSELLKTRTVLMCCMWMALCYGYDTFITKDGVPVGDVATSLSFVLSAVACVVTVPFVARFGLRNTVVGSGLGFAATLTALAITYSGTQTVNDSLVVLMRAAGSVCITFFLVMSIESLPVVTRCRGAAALLASSRFGDTLGQMTPSLIGDQSVTMRLAISAALMSLFVIGAEFFPCDYDSWMRQHLSHENSSRRPSGIASASTIQDSNNFMDVVLEQHLPRLVMGNHDLYPGARIPDFSFKILKTRITNRNLHANISDGWIHGFDNGVHRLGNCEQPILLDGNTTVNCVLNMSGIGATLTATTKGDSLVGTIKTIWVNVTLKKETVLRVAVTAQHPKPASLMTFFMERLKLKTKYDSNLSLNDDREEQFEELIEEKVRDVLISAIYNQYKPLFEVAVQTATPAFPRA</sequence>
<dbReference type="EMBL" id="CM023482">
    <property type="protein sequence ID" value="KAH6938644.1"/>
    <property type="molecule type" value="Genomic_DNA"/>
</dbReference>
<keyword evidence="2" id="KW-1185">Reference proteome</keyword>
<name>A0ACB7SXZ6_HYAAI</name>
<evidence type="ECO:0000313" key="1">
    <source>
        <dbReference type="EMBL" id="KAH6938644.1"/>
    </source>
</evidence>
<evidence type="ECO:0000313" key="2">
    <source>
        <dbReference type="Proteomes" id="UP000821845"/>
    </source>
</evidence>
<accession>A0ACB7SXZ6</accession>